<keyword evidence="2" id="KW-0596">Phosphopantetheine</keyword>
<evidence type="ECO:0000313" key="6">
    <source>
        <dbReference type="Proteomes" id="UP000611640"/>
    </source>
</evidence>
<dbReference type="InterPro" id="IPR029058">
    <property type="entry name" value="AB_hydrolase_fold"/>
</dbReference>
<dbReference type="RefSeq" id="WP_203960686.1">
    <property type="nucleotide sequence ID" value="NZ_AP023355.1"/>
</dbReference>
<dbReference type="CDD" id="cd05930">
    <property type="entry name" value="A_NRPS"/>
    <property type="match status" value="1"/>
</dbReference>
<evidence type="ECO:0000256" key="1">
    <source>
        <dbReference type="ARBA" id="ARBA00001957"/>
    </source>
</evidence>
<gene>
    <name evidence="5" type="ORF">Athai_13660</name>
</gene>
<evidence type="ECO:0000313" key="5">
    <source>
        <dbReference type="EMBL" id="BCJ33863.1"/>
    </source>
</evidence>
<dbReference type="GO" id="GO:0043041">
    <property type="term" value="P:amino acid activation for nonribosomal peptide biosynthetic process"/>
    <property type="evidence" value="ECO:0007669"/>
    <property type="project" value="TreeGrafter"/>
</dbReference>
<dbReference type="PROSITE" id="PS00012">
    <property type="entry name" value="PHOSPHOPANTETHEINE"/>
    <property type="match status" value="1"/>
</dbReference>
<dbReference type="InterPro" id="IPR001242">
    <property type="entry name" value="Condensation_dom"/>
</dbReference>
<name>A0A7R7HW80_9ACTN</name>
<dbReference type="SMART" id="SM00823">
    <property type="entry name" value="PKS_PP"/>
    <property type="match status" value="1"/>
</dbReference>
<dbReference type="PANTHER" id="PTHR45527">
    <property type="entry name" value="NONRIBOSOMAL PEPTIDE SYNTHETASE"/>
    <property type="match status" value="1"/>
</dbReference>
<dbReference type="SUPFAM" id="SSF56801">
    <property type="entry name" value="Acetyl-CoA synthetase-like"/>
    <property type="match status" value="1"/>
</dbReference>
<dbReference type="Proteomes" id="UP000611640">
    <property type="component" value="Chromosome"/>
</dbReference>
<dbReference type="InterPro" id="IPR036736">
    <property type="entry name" value="ACP-like_sf"/>
</dbReference>
<dbReference type="InterPro" id="IPR023213">
    <property type="entry name" value="CAT-like_dom_sf"/>
</dbReference>
<dbReference type="InterPro" id="IPR000873">
    <property type="entry name" value="AMP-dep_synth/lig_dom"/>
</dbReference>
<dbReference type="InterPro" id="IPR020806">
    <property type="entry name" value="PKS_PP-bd"/>
</dbReference>
<comment type="cofactor">
    <cofactor evidence="1">
        <name>pantetheine 4'-phosphate</name>
        <dbReference type="ChEBI" id="CHEBI:47942"/>
    </cofactor>
</comment>
<dbReference type="Gene3D" id="3.30.559.30">
    <property type="entry name" value="Nonribosomal peptide synthetase, condensation domain"/>
    <property type="match status" value="1"/>
</dbReference>
<dbReference type="Pfam" id="PF00668">
    <property type="entry name" value="Condensation"/>
    <property type="match status" value="1"/>
</dbReference>
<dbReference type="Pfam" id="PF00550">
    <property type="entry name" value="PP-binding"/>
    <property type="match status" value="1"/>
</dbReference>
<dbReference type="PROSITE" id="PS50075">
    <property type="entry name" value="CARRIER"/>
    <property type="match status" value="1"/>
</dbReference>
<dbReference type="GO" id="GO:0031177">
    <property type="term" value="F:phosphopantetheine binding"/>
    <property type="evidence" value="ECO:0007669"/>
    <property type="project" value="InterPro"/>
</dbReference>
<dbReference type="FunFam" id="1.10.1200.10:FF:000016">
    <property type="entry name" value="Non-ribosomal peptide synthase"/>
    <property type="match status" value="1"/>
</dbReference>
<dbReference type="InterPro" id="IPR006162">
    <property type="entry name" value="Ppantetheine_attach_site"/>
</dbReference>
<dbReference type="GO" id="GO:0008610">
    <property type="term" value="P:lipid biosynthetic process"/>
    <property type="evidence" value="ECO:0007669"/>
    <property type="project" value="UniProtKB-ARBA"/>
</dbReference>
<evidence type="ECO:0000256" key="3">
    <source>
        <dbReference type="ARBA" id="ARBA00022553"/>
    </source>
</evidence>
<proteinExistence type="predicted"/>
<dbReference type="InterPro" id="IPR045851">
    <property type="entry name" value="AMP-bd_C_sf"/>
</dbReference>
<evidence type="ECO:0000256" key="2">
    <source>
        <dbReference type="ARBA" id="ARBA00022450"/>
    </source>
</evidence>
<dbReference type="InterPro" id="IPR042099">
    <property type="entry name" value="ANL_N_sf"/>
</dbReference>
<evidence type="ECO:0000259" key="4">
    <source>
        <dbReference type="PROSITE" id="PS50075"/>
    </source>
</evidence>
<protein>
    <recommendedName>
        <fullName evidence="4">Carrier domain-containing protein</fullName>
    </recommendedName>
</protein>
<keyword evidence="3" id="KW-0597">Phosphoprotein</keyword>
<dbReference type="InterPro" id="IPR025110">
    <property type="entry name" value="AMP-bd_C"/>
</dbReference>
<dbReference type="Gene3D" id="3.40.50.12780">
    <property type="entry name" value="N-terminal domain of ligase-like"/>
    <property type="match status" value="1"/>
</dbReference>
<dbReference type="GO" id="GO:0003824">
    <property type="term" value="F:catalytic activity"/>
    <property type="evidence" value="ECO:0007669"/>
    <property type="project" value="InterPro"/>
</dbReference>
<reference evidence="5 6" key="1">
    <citation type="submission" date="2020-08" db="EMBL/GenBank/DDBJ databases">
        <title>Whole genome shotgun sequence of Actinocatenispora thailandica NBRC 105041.</title>
        <authorList>
            <person name="Komaki H."/>
            <person name="Tamura T."/>
        </authorList>
    </citation>
    <scope>NUCLEOTIDE SEQUENCE [LARGE SCALE GENOMIC DNA]</scope>
    <source>
        <strain evidence="5 6">NBRC 105041</strain>
    </source>
</reference>
<accession>A0A7R7HW80</accession>
<dbReference type="InterPro" id="IPR010071">
    <property type="entry name" value="AA_adenyl_dom"/>
</dbReference>
<dbReference type="InterPro" id="IPR020845">
    <property type="entry name" value="AMP-binding_CS"/>
</dbReference>
<dbReference type="EMBL" id="AP023355">
    <property type="protein sequence ID" value="BCJ33863.1"/>
    <property type="molecule type" value="Genomic_DNA"/>
</dbReference>
<sequence>MAGEWTPLSYQQERIWYLSQLESDLGQFNVVMALDLHGVLDVSALERALAGLASRHDVLRSAIRVVDGVAMQQATPPARVSLRRIDARGRSGTGATAAVDRVTVEEKHRPFDLGRGALLRACLVTLPDDGYTLVLTVHHVAFDGWSAAVLSRELKEFYGAYASGTEPDLPQLPLRYADFAAWQRQSGEVTADVAYWRGHLDGAPHTVTFPGDRPRPATQTFRGETITFVVPSEVVTSLVELGRSADATLFMVLYAALATLMSRYGAGTDIVIGTPVANRTRPGLDDLIGCFINLLPLRIGVRLDETFRDLLVRARDVCLDAYSHQDLPYERVLRELTLARDQSQSPLFQVMLVLHNAPAHAFGLADLRVGYRDVAGTSAQMDIGIAAVPRDGRLECAVEFSTDLYDRPTVERIVKHWQRLLAEIARDARAVVGDVPLLSADEQRALHEWSAGPAASPDDLDLVGLFHRRVALEPDATALVMDDERWSYLRLSGLVDALAVALDEQGAAAEKVVVLCIPRSPALIAAVLAVLRCGAAFLTVDPALSPQRRVSAVRDSKAHVVLTTAALADRFCGLGAALITVDDVDRPGGPLPPMPALRSEGLAYVIYTSGSTGVPKAVMGTHRSLLNRLRWAWRAYPFDAREVCVQKTAVSFVDAVAEYLVGLLAGVPTVIIDDSTVRRVERFVDRLASAGVTRVVLVPSLLRAMLAIPDLATQLPALRLAMTSGEAIERRLVTELRTRMPAMRLVNLYGSSEVGADVIAWDCVDEAAGPVPIGRPIDGVVVRVVDDRLRLVPPGVVGEVLVGGVALARGYAGRPGLTASRFVPDPWGNGDRLYRTGDRARWRRQGVLEFAGRLDGQVKIRGARIELGEVEAAIHRVPGVTGCAVTARAFDDDTRLVAFVTVERDSKLDGRALREAVRSRLPDLLVPSVFVVLDALPTTRTGKVDRQGLRHFEVQPSQTGRAPATPTERVIAPVWAEVLGLASVGADDNFFDLGGHSLLITRLAARLTAALGRDVTTHLVFHHPSVAQLAAALDRTAVANVPAVAGAPPIRIGAERRSQAPSLPRFPATDLVRMQPDRADLAIEEGRAPALDAAALTYLPDSWIAAGVLRDRCGVELHDSGATLGNVITTPAGRIGVLILPCSGSQLFIDETAAVDMLESAMRRADRLGARAVSLTGLLPSASRYGAALAERMQGSSPVTITTGHPVTACAVVHTVTEALGRTARSLEDERLCALGLGSIGTSSLRLLLATQPHPESIMLCDLYGKYSQLTEFADELRECFDYRGALQLLPSGGMLPDEAYAATTIIGATSMPDVIEVSKVRPATIVVDDSYPHCFDVEAANQRMIVAADAMFIEAGIVRSPVPLPEDRYVPPWMSNLPGVEHARRRDPNEIMGCTLAAGLLAADTGLAPTLGLPEHKTVLEHFAALAAAGYGAARLQCAGAPVLNGLVERLGARR</sequence>
<dbReference type="InterPro" id="IPR009081">
    <property type="entry name" value="PP-bd_ACP"/>
</dbReference>
<dbReference type="Gene3D" id="3.40.50.1820">
    <property type="entry name" value="alpha/beta hydrolase"/>
    <property type="match status" value="1"/>
</dbReference>
<dbReference type="GO" id="GO:0072330">
    <property type="term" value="P:monocarboxylic acid biosynthetic process"/>
    <property type="evidence" value="ECO:0007669"/>
    <property type="project" value="UniProtKB-ARBA"/>
</dbReference>
<dbReference type="GO" id="GO:0005737">
    <property type="term" value="C:cytoplasm"/>
    <property type="evidence" value="ECO:0007669"/>
    <property type="project" value="TreeGrafter"/>
</dbReference>
<dbReference type="Gene3D" id="3.30.559.10">
    <property type="entry name" value="Chloramphenicol acetyltransferase-like domain"/>
    <property type="match status" value="1"/>
</dbReference>
<dbReference type="SUPFAM" id="SSF52777">
    <property type="entry name" value="CoA-dependent acyltransferases"/>
    <property type="match status" value="2"/>
</dbReference>
<dbReference type="KEGG" id="atl:Athai_13660"/>
<feature type="domain" description="Carrier" evidence="4">
    <location>
        <begin position="962"/>
        <end position="1037"/>
    </location>
</feature>
<dbReference type="SUPFAM" id="SSF47336">
    <property type="entry name" value="ACP-like"/>
    <property type="match status" value="1"/>
</dbReference>
<dbReference type="Pfam" id="PF13193">
    <property type="entry name" value="AMP-binding_C"/>
    <property type="match status" value="1"/>
</dbReference>
<dbReference type="Pfam" id="PF00501">
    <property type="entry name" value="AMP-binding"/>
    <property type="match status" value="1"/>
</dbReference>
<keyword evidence="6" id="KW-1185">Reference proteome</keyword>
<dbReference type="Gene3D" id="3.30.300.30">
    <property type="match status" value="1"/>
</dbReference>
<dbReference type="GO" id="GO:0044550">
    <property type="term" value="P:secondary metabolite biosynthetic process"/>
    <property type="evidence" value="ECO:0007669"/>
    <property type="project" value="TreeGrafter"/>
</dbReference>
<dbReference type="PANTHER" id="PTHR45527:SF1">
    <property type="entry name" value="FATTY ACID SYNTHASE"/>
    <property type="match status" value="1"/>
</dbReference>
<dbReference type="CDD" id="cd19531">
    <property type="entry name" value="LCL_NRPS-like"/>
    <property type="match status" value="1"/>
</dbReference>
<dbReference type="PROSITE" id="PS00455">
    <property type="entry name" value="AMP_BINDING"/>
    <property type="match status" value="1"/>
</dbReference>
<dbReference type="NCBIfam" id="TIGR01733">
    <property type="entry name" value="AA-adenyl-dom"/>
    <property type="match status" value="1"/>
</dbReference>
<organism evidence="5 6">
    <name type="scientific">Actinocatenispora thailandica</name>
    <dbReference type="NCBI Taxonomy" id="227318"/>
    <lineage>
        <taxon>Bacteria</taxon>
        <taxon>Bacillati</taxon>
        <taxon>Actinomycetota</taxon>
        <taxon>Actinomycetes</taxon>
        <taxon>Micromonosporales</taxon>
        <taxon>Micromonosporaceae</taxon>
        <taxon>Actinocatenispora</taxon>
    </lineage>
</organism>